<dbReference type="GO" id="GO:0043565">
    <property type="term" value="F:sequence-specific DNA binding"/>
    <property type="evidence" value="ECO:0007669"/>
    <property type="project" value="InterPro"/>
</dbReference>
<organism evidence="7">
    <name type="scientific">Zea mays</name>
    <name type="common">Maize</name>
    <dbReference type="NCBI Taxonomy" id="4577"/>
    <lineage>
        <taxon>Eukaryota</taxon>
        <taxon>Viridiplantae</taxon>
        <taxon>Streptophyta</taxon>
        <taxon>Embryophyta</taxon>
        <taxon>Tracheophyta</taxon>
        <taxon>Spermatophyta</taxon>
        <taxon>Magnoliopsida</taxon>
        <taxon>Liliopsida</taxon>
        <taxon>Poales</taxon>
        <taxon>Poaceae</taxon>
        <taxon>PACMAD clade</taxon>
        <taxon>Panicoideae</taxon>
        <taxon>Andropogonodae</taxon>
        <taxon>Andropogoneae</taxon>
        <taxon>Tripsacinae</taxon>
        <taxon>Zea</taxon>
    </lineage>
</organism>
<dbReference type="ExpressionAtlas" id="A0A1D6DX22">
    <property type="expression patterns" value="baseline and differential"/>
</dbReference>
<accession>A0A1D6DX22</accession>
<protein>
    <submittedName>
        <fullName evidence="7">Transcription factor TGA4</fullName>
    </submittedName>
</protein>
<dbReference type="InterPro" id="IPR025422">
    <property type="entry name" value="TGA_domain"/>
</dbReference>
<dbReference type="PROSITE" id="PS50217">
    <property type="entry name" value="BZIP"/>
    <property type="match status" value="1"/>
</dbReference>
<evidence type="ECO:0000256" key="2">
    <source>
        <dbReference type="ARBA" id="ARBA00007163"/>
    </source>
</evidence>
<sequence>MMELYSGYLEDHFNLHKLSSASPPQYMTPAASPAQFAPAPLRMGYGRPAPVMGMWSSEPFKVDSGGHATCSASTVMEADTKLETSRVMRRLAQNREAARKSRLRKKAYIQQLETSRMKLAQLELELQRARRQQGAYANGSMGDPALGYTGSIDPGVAAFEIEYRHWVDEQKRHTAELMSALQGQQTSELELRLLVETGLSNYEHLFRIKALAANADVFHVMSGVWKTPAERFFLWIGGFRPSEVLKILSPQLEPLAEAQRMLVGGLQHTSTQAEDALSQGMEKLQQNLAEILTAEADPFGAPDAYMLQMATAVEKLKELVNFVTQADHLRLMTLQQMHKILTTRQAARGLLALGDYFQRLRTLSSLWAARPREAAIS</sequence>
<dbReference type="PANTHER" id="PTHR45693:SF36">
    <property type="entry name" value="TRANSCRIPTION FACTOR TGA4"/>
    <property type="match status" value="1"/>
</dbReference>
<dbReference type="GO" id="GO:0005634">
    <property type="term" value="C:nucleus"/>
    <property type="evidence" value="ECO:0007669"/>
    <property type="project" value="UniProtKB-SubCell"/>
</dbReference>
<evidence type="ECO:0000256" key="1">
    <source>
        <dbReference type="ARBA" id="ARBA00004123"/>
    </source>
</evidence>
<dbReference type="EMBL" id="CM007648">
    <property type="protein sequence ID" value="ONM13223.1"/>
    <property type="molecule type" value="Genomic_DNA"/>
</dbReference>
<dbReference type="PROSITE" id="PS51806">
    <property type="entry name" value="DOG1"/>
    <property type="match status" value="1"/>
</dbReference>
<gene>
    <name evidence="7" type="ORF">ZEAMMB73_Zm00001d002143</name>
</gene>
<evidence type="ECO:0000313" key="7">
    <source>
        <dbReference type="EMBL" id="ONM13223.1"/>
    </source>
</evidence>
<dbReference type="Pfam" id="PF14144">
    <property type="entry name" value="DOG1"/>
    <property type="match status" value="1"/>
</dbReference>
<reference evidence="7" key="1">
    <citation type="submission" date="2015-12" db="EMBL/GenBank/DDBJ databases">
        <title>Update maize B73 reference genome by single molecule sequencing technologies.</title>
        <authorList>
            <consortium name="Maize Genome Sequencing Project"/>
            <person name="Ware D."/>
        </authorList>
    </citation>
    <scope>NUCLEOTIDE SEQUENCE [LARGE SCALE GENOMIC DNA]</scope>
    <source>
        <tissue evidence="7">Seedling</tissue>
    </source>
</reference>
<evidence type="ECO:0000256" key="6">
    <source>
        <dbReference type="ARBA" id="ARBA00023242"/>
    </source>
</evidence>
<keyword evidence="6" id="KW-0539">Nucleus</keyword>
<dbReference type="GO" id="GO:0006351">
    <property type="term" value="P:DNA-templated transcription"/>
    <property type="evidence" value="ECO:0007669"/>
    <property type="project" value="InterPro"/>
</dbReference>
<proteinExistence type="inferred from homology"/>
<dbReference type="SUPFAM" id="SSF57959">
    <property type="entry name" value="Leucine zipper domain"/>
    <property type="match status" value="1"/>
</dbReference>
<keyword evidence="3" id="KW-0805">Transcription regulation</keyword>
<dbReference type="PANTHER" id="PTHR45693">
    <property type="entry name" value="TRANSCRIPTION FACTOR TGA9"/>
    <property type="match status" value="1"/>
</dbReference>
<keyword evidence="5" id="KW-0804">Transcription</keyword>
<evidence type="ECO:0000256" key="5">
    <source>
        <dbReference type="ARBA" id="ARBA00023163"/>
    </source>
</evidence>
<comment type="similarity">
    <text evidence="2">Belongs to the bZIP family.</text>
</comment>
<comment type="subcellular location">
    <subcellularLocation>
        <location evidence="1">Nucleus</location>
    </subcellularLocation>
</comment>
<dbReference type="InterPro" id="IPR004827">
    <property type="entry name" value="bZIP"/>
</dbReference>
<dbReference type="Gene3D" id="1.20.5.170">
    <property type="match status" value="1"/>
</dbReference>
<dbReference type="InterPro" id="IPR046347">
    <property type="entry name" value="bZIP_sf"/>
</dbReference>
<evidence type="ECO:0000256" key="3">
    <source>
        <dbReference type="ARBA" id="ARBA00023015"/>
    </source>
</evidence>
<keyword evidence="4" id="KW-0238">DNA-binding</keyword>
<name>A0A1D6DX22_MAIZE</name>
<dbReference type="PaxDb" id="4577-GRMZM2G131961_P01"/>
<dbReference type="PROSITE" id="PS00036">
    <property type="entry name" value="BZIP_BASIC"/>
    <property type="match status" value="1"/>
</dbReference>
<dbReference type="GO" id="GO:0003700">
    <property type="term" value="F:DNA-binding transcription factor activity"/>
    <property type="evidence" value="ECO:0007669"/>
    <property type="project" value="InterPro"/>
</dbReference>
<dbReference type="SMART" id="SM00338">
    <property type="entry name" value="BRLZ"/>
    <property type="match status" value="1"/>
</dbReference>
<dbReference type="Pfam" id="PF00170">
    <property type="entry name" value="bZIP_1"/>
    <property type="match status" value="1"/>
</dbReference>
<evidence type="ECO:0000256" key="4">
    <source>
        <dbReference type="ARBA" id="ARBA00023125"/>
    </source>
</evidence>
<dbReference type="FunFam" id="1.20.5.170:FF:000019">
    <property type="entry name" value="BZIP family transcription factor"/>
    <property type="match status" value="1"/>
</dbReference>
<dbReference type="AlphaFoldDB" id="A0A1D6DX22"/>